<dbReference type="SUPFAM" id="SSF50789">
    <property type="entry name" value="Herpes virus serine proteinase, assemblin"/>
    <property type="match status" value="1"/>
</dbReference>
<dbReference type="RefSeq" id="WP_046636830.1">
    <property type="nucleotide sequence ID" value="NZ_CCRK01000010.1"/>
</dbReference>
<dbReference type="Proteomes" id="UP000039660">
    <property type="component" value="Unassembled WGS sequence"/>
</dbReference>
<evidence type="ECO:0000313" key="6">
    <source>
        <dbReference type="Proteomes" id="UP000039660"/>
    </source>
</evidence>
<feature type="domain" description="Prohead serine protease" evidence="4">
    <location>
        <begin position="31"/>
        <end position="170"/>
    </location>
</feature>
<evidence type="ECO:0000259" key="4">
    <source>
        <dbReference type="Pfam" id="PF04586"/>
    </source>
</evidence>
<evidence type="ECO:0000256" key="1">
    <source>
        <dbReference type="ARBA" id="ARBA00022612"/>
    </source>
</evidence>
<proteinExistence type="predicted"/>
<dbReference type="NCBIfam" id="TIGR01543">
    <property type="entry name" value="proheadase_HK97"/>
    <property type="match status" value="1"/>
</dbReference>
<organism evidence="5 6">
    <name type="scientific">Neorhizobium galegae bv. officinalis</name>
    <dbReference type="NCBI Taxonomy" id="323656"/>
    <lineage>
        <taxon>Bacteria</taxon>
        <taxon>Pseudomonadati</taxon>
        <taxon>Pseudomonadota</taxon>
        <taxon>Alphaproteobacteria</taxon>
        <taxon>Hyphomicrobiales</taxon>
        <taxon>Rhizobiaceae</taxon>
        <taxon>Rhizobium/Agrobacterium group</taxon>
        <taxon>Neorhizobium</taxon>
    </lineage>
</organism>
<gene>
    <name evidence="5" type="ORF">NGAL_HAMBI1189_39090</name>
</gene>
<protein>
    <submittedName>
        <fullName evidence="5">Phage prohead protease, HK97 family</fullName>
    </submittedName>
</protein>
<dbReference type="Pfam" id="PF04586">
    <property type="entry name" value="Peptidase_S78"/>
    <property type="match status" value="1"/>
</dbReference>
<evidence type="ECO:0000256" key="2">
    <source>
        <dbReference type="ARBA" id="ARBA00022670"/>
    </source>
</evidence>
<sequence length="191" mass="20763">MQHELVKSISLDTREARTGDTLDFDIRFAADDAGSFTGHAAIFDERNSFNEVVKRGAFNRTLSEHQARNIRPPMLWSHRTDEVIGVWTDIREDATGLAVTGKLITETARGKEAHALLKAGALNGLSIGFRARGAERASNGLRILTDIDLVEISLVALPSAGNARIKQVRSIGDVSAFTRAVQGAIATLRKD</sequence>
<dbReference type="InterPro" id="IPR054613">
    <property type="entry name" value="Peptidase_S78_dom"/>
</dbReference>
<dbReference type="AlphaFoldDB" id="A0A0T7GVU9"/>
<evidence type="ECO:0000313" key="5">
    <source>
        <dbReference type="EMBL" id="CDZ51356.1"/>
    </source>
</evidence>
<dbReference type="GO" id="GO:0006508">
    <property type="term" value="P:proteolysis"/>
    <property type="evidence" value="ECO:0007669"/>
    <property type="project" value="UniProtKB-KW"/>
</dbReference>
<name>A0A0T7GVU9_NEOGA</name>
<dbReference type="GO" id="GO:0008233">
    <property type="term" value="F:peptidase activity"/>
    <property type="evidence" value="ECO:0007669"/>
    <property type="project" value="UniProtKB-KW"/>
</dbReference>
<evidence type="ECO:0000256" key="3">
    <source>
        <dbReference type="ARBA" id="ARBA00022801"/>
    </source>
</evidence>
<keyword evidence="3" id="KW-0378">Hydrolase</keyword>
<keyword evidence="2 5" id="KW-0645">Protease</keyword>
<reference evidence="5 6" key="1">
    <citation type="submission" date="2014-08" db="EMBL/GenBank/DDBJ databases">
        <authorList>
            <person name="Chen Y.-H."/>
        </authorList>
    </citation>
    <scope>NUCLEOTIDE SEQUENCE [LARGE SCALE GENOMIC DNA]</scope>
</reference>
<dbReference type="EMBL" id="CCRK01000010">
    <property type="protein sequence ID" value="CDZ51356.1"/>
    <property type="molecule type" value="Genomic_DNA"/>
</dbReference>
<dbReference type="InterPro" id="IPR006433">
    <property type="entry name" value="Prohead_protease"/>
</dbReference>
<keyword evidence="1" id="KW-1188">Viral release from host cell</keyword>
<accession>A0A0T7GVU9</accession>